<dbReference type="PANTHER" id="PTHR47992">
    <property type="entry name" value="PROTEIN PHOSPHATASE"/>
    <property type="match status" value="1"/>
</dbReference>
<feature type="compositionally biased region" description="Basic and acidic residues" evidence="1">
    <location>
        <begin position="239"/>
        <end position="258"/>
    </location>
</feature>
<protein>
    <submittedName>
        <fullName evidence="3">Serine/threonine-protein phosphatase</fullName>
    </submittedName>
</protein>
<organism evidence="3 4">
    <name type="scientific">Arachnia propionica</name>
    <dbReference type="NCBI Taxonomy" id="1750"/>
    <lineage>
        <taxon>Bacteria</taxon>
        <taxon>Bacillati</taxon>
        <taxon>Actinomycetota</taxon>
        <taxon>Actinomycetes</taxon>
        <taxon>Propionibacteriales</taxon>
        <taxon>Propionibacteriaceae</taxon>
        <taxon>Arachnia</taxon>
    </lineage>
</organism>
<dbReference type="SUPFAM" id="SSF81606">
    <property type="entry name" value="PP2C-like"/>
    <property type="match status" value="1"/>
</dbReference>
<evidence type="ECO:0000313" key="3">
    <source>
        <dbReference type="EMBL" id="RRD49542.1"/>
    </source>
</evidence>
<feature type="domain" description="PPM-type phosphatase" evidence="2">
    <location>
        <begin position="9"/>
        <end position="228"/>
    </location>
</feature>
<dbReference type="RefSeq" id="WP_125227948.1">
    <property type="nucleotide sequence ID" value="NZ_RQYT01000015.1"/>
</dbReference>
<dbReference type="InterPro" id="IPR015655">
    <property type="entry name" value="PP2C"/>
</dbReference>
<dbReference type="EMBL" id="RQYT01000015">
    <property type="protein sequence ID" value="RRD49542.1"/>
    <property type="molecule type" value="Genomic_DNA"/>
</dbReference>
<dbReference type="Proteomes" id="UP000280935">
    <property type="component" value="Unassembled WGS sequence"/>
</dbReference>
<feature type="region of interest" description="Disordered" evidence="1">
    <location>
        <begin position="236"/>
        <end position="258"/>
    </location>
</feature>
<evidence type="ECO:0000259" key="2">
    <source>
        <dbReference type="PROSITE" id="PS51746"/>
    </source>
</evidence>
<accession>A0A3P1WSD9</accession>
<dbReference type="Gene3D" id="3.60.40.10">
    <property type="entry name" value="PPM-type phosphatase domain"/>
    <property type="match status" value="1"/>
</dbReference>
<dbReference type="PROSITE" id="PS51746">
    <property type="entry name" value="PPM_2"/>
    <property type="match status" value="1"/>
</dbReference>
<dbReference type="InterPro" id="IPR036457">
    <property type="entry name" value="PPM-type-like_dom_sf"/>
</dbReference>
<sequence>MTPPSMGVTCAAATHPGLVRTVNEDSWLTLPPVFLVADGMGGHESGDLASRGVVDVFRGLAAREWLDSEDVVRTINHAAAEVAMLRGHGRAPGSTVSGVALSRRDGEPCWLVFNVGDSRTYLLRDAVLTQVSVDHSAAAQFAGAPRNIITRALGAGIEQPEADQWLIPARQGDVVVICSDGLSNEVSSETITATVRLTDDLQEAANRLVQFALDAGGRDNVTVVLVRCEFASGATSGTMDRRTLPPRGDGRIEYGERR</sequence>
<comment type="caution">
    <text evidence="3">The sequence shown here is derived from an EMBL/GenBank/DDBJ whole genome shotgun (WGS) entry which is preliminary data.</text>
</comment>
<dbReference type="SMART" id="SM00332">
    <property type="entry name" value="PP2Cc"/>
    <property type="match status" value="1"/>
</dbReference>
<gene>
    <name evidence="3" type="ORF">EII35_08060</name>
</gene>
<name>A0A3P1WSD9_9ACTN</name>
<dbReference type="InterPro" id="IPR001932">
    <property type="entry name" value="PPM-type_phosphatase-like_dom"/>
</dbReference>
<dbReference type="Pfam" id="PF13672">
    <property type="entry name" value="PP2C_2"/>
    <property type="match status" value="1"/>
</dbReference>
<dbReference type="SMART" id="SM00331">
    <property type="entry name" value="PP2C_SIG"/>
    <property type="match status" value="1"/>
</dbReference>
<evidence type="ECO:0000313" key="4">
    <source>
        <dbReference type="Proteomes" id="UP000280935"/>
    </source>
</evidence>
<proteinExistence type="predicted"/>
<evidence type="ECO:0000256" key="1">
    <source>
        <dbReference type="SAM" id="MobiDB-lite"/>
    </source>
</evidence>
<dbReference type="OrthoDB" id="9801841at2"/>
<reference evidence="3 4" key="1">
    <citation type="submission" date="2018-11" db="EMBL/GenBank/DDBJ databases">
        <title>Genomes From Bacteria Associated with the Canine Oral Cavity: a Test Case for Automated Genome-Based Taxonomic Assignment.</title>
        <authorList>
            <person name="Coil D.A."/>
            <person name="Jospin G."/>
            <person name="Darling A.E."/>
            <person name="Wallis C."/>
            <person name="Davis I.J."/>
            <person name="Harris S."/>
            <person name="Eisen J.A."/>
            <person name="Holcombe L.J."/>
            <person name="O'Flynn C."/>
        </authorList>
    </citation>
    <scope>NUCLEOTIDE SEQUENCE [LARGE SCALE GENOMIC DNA]</scope>
    <source>
        <strain evidence="3 4">OH2822_COT-296</strain>
    </source>
</reference>
<dbReference type="GO" id="GO:0004722">
    <property type="term" value="F:protein serine/threonine phosphatase activity"/>
    <property type="evidence" value="ECO:0007669"/>
    <property type="project" value="InterPro"/>
</dbReference>
<dbReference type="AlphaFoldDB" id="A0A3P1WSD9"/>
<dbReference type="CDD" id="cd00143">
    <property type="entry name" value="PP2Cc"/>
    <property type="match status" value="1"/>
</dbReference>